<evidence type="ECO:0000256" key="4">
    <source>
        <dbReference type="ARBA" id="ARBA00022989"/>
    </source>
</evidence>
<keyword evidence="2" id="KW-1003">Cell membrane</keyword>
<keyword evidence="3 6" id="KW-0812">Transmembrane</keyword>
<keyword evidence="9" id="KW-1185">Reference proteome</keyword>
<proteinExistence type="predicted"/>
<dbReference type="Proteomes" id="UP000289411">
    <property type="component" value="Unassembled WGS sequence"/>
</dbReference>
<feature type="transmembrane region" description="Helical" evidence="6">
    <location>
        <begin position="102"/>
        <end position="123"/>
    </location>
</feature>
<reference evidence="8 9" key="2">
    <citation type="submission" date="2019-02" db="EMBL/GenBank/DDBJ databases">
        <title>'Lichenibacterium ramalinii' gen. nov. sp. nov., 'Lichenibacterium minor' gen. nov. sp. nov.</title>
        <authorList>
            <person name="Pankratov T."/>
        </authorList>
    </citation>
    <scope>NUCLEOTIDE SEQUENCE [LARGE SCALE GENOMIC DNA]</scope>
    <source>
        <strain evidence="8 9">RmlP001</strain>
    </source>
</reference>
<dbReference type="EMBL" id="QYBC01000002">
    <property type="protein sequence ID" value="RYB07179.1"/>
    <property type="molecule type" value="Genomic_DNA"/>
</dbReference>
<evidence type="ECO:0000256" key="5">
    <source>
        <dbReference type="ARBA" id="ARBA00023136"/>
    </source>
</evidence>
<evidence type="ECO:0000259" key="7">
    <source>
        <dbReference type="Pfam" id="PF02656"/>
    </source>
</evidence>
<reference evidence="8 9" key="1">
    <citation type="submission" date="2018-09" db="EMBL/GenBank/DDBJ databases">
        <authorList>
            <person name="Grouzdev D.S."/>
            <person name="Krutkina M.S."/>
        </authorList>
    </citation>
    <scope>NUCLEOTIDE SEQUENCE [LARGE SCALE GENOMIC DNA]</scope>
    <source>
        <strain evidence="8 9">RmlP001</strain>
    </source>
</reference>
<organism evidence="8 9">
    <name type="scientific">Lichenibacterium ramalinae</name>
    <dbReference type="NCBI Taxonomy" id="2316527"/>
    <lineage>
        <taxon>Bacteria</taxon>
        <taxon>Pseudomonadati</taxon>
        <taxon>Pseudomonadota</taxon>
        <taxon>Alphaproteobacteria</taxon>
        <taxon>Hyphomicrobiales</taxon>
        <taxon>Lichenihabitantaceae</taxon>
        <taxon>Lichenibacterium</taxon>
    </lineage>
</organism>
<dbReference type="OrthoDB" id="582337at2"/>
<evidence type="ECO:0000313" key="8">
    <source>
        <dbReference type="EMBL" id="RYB07179.1"/>
    </source>
</evidence>
<evidence type="ECO:0000256" key="2">
    <source>
        <dbReference type="ARBA" id="ARBA00022475"/>
    </source>
</evidence>
<evidence type="ECO:0000256" key="3">
    <source>
        <dbReference type="ARBA" id="ARBA00022692"/>
    </source>
</evidence>
<protein>
    <submittedName>
        <fullName evidence="8">DUF202 domain-containing protein</fullName>
    </submittedName>
</protein>
<name>A0A4Q2RKS4_9HYPH</name>
<feature type="transmembrane region" description="Helical" evidence="6">
    <location>
        <begin position="61"/>
        <end position="81"/>
    </location>
</feature>
<dbReference type="PANTHER" id="PTHR34187:SF2">
    <property type="entry name" value="DUF202 DOMAIN-CONTAINING PROTEIN"/>
    <property type="match status" value="1"/>
</dbReference>
<dbReference type="Pfam" id="PF02656">
    <property type="entry name" value="DUF202"/>
    <property type="match status" value="1"/>
</dbReference>
<dbReference type="RefSeq" id="WP_129217777.1">
    <property type="nucleotide sequence ID" value="NZ_QYBC01000002.1"/>
</dbReference>
<comment type="subcellular location">
    <subcellularLocation>
        <location evidence="1">Cell membrane</location>
        <topology evidence="1">Multi-pass membrane protein</topology>
    </subcellularLocation>
</comment>
<dbReference type="PANTHER" id="PTHR34187">
    <property type="entry name" value="FGR18P"/>
    <property type="match status" value="1"/>
</dbReference>
<sequence length="131" mass="14018">MIERYREHAANERTFLAWVRTAIAIMAFGFLVEKFDLFLAIADKSLAGRVPSRAGQLAADAAGLLLIVLGAAVMVLAAVRFRKTARAIESPETLAGGDGTRLDLVLAGLLTLVGTALSLYLAYTVLERLQG</sequence>
<gene>
    <name evidence="8" type="ORF">D3272_03710</name>
</gene>
<dbReference type="GO" id="GO:0005886">
    <property type="term" value="C:plasma membrane"/>
    <property type="evidence" value="ECO:0007669"/>
    <property type="project" value="UniProtKB-SubCell"/>
</dbReference>
<dbReference type="InterPro" id="IPR003807">
    <property type="entry name" value="DUF202"/>
</dbReference>
<comment type="caution">
    <text evidence="8">The sequence shown here is derived from an EMBL/GenBank/DDBJ whole genome shotgun (WGS) entry which is preliminary data.</text>
</comment>
<dbReference type="InterPro" id="IPR052053">
    <property type="entry name" value="IM_YidH-like"/>
</dbReference>
<dbReference type="AlphaFoldDB" id="A0A4Q2RKS4"/>
<feature type="domain" description="DUF202" evidence="7">
    <location>
        <begin position="6"/>
        <end position="87"/>
    </location>
</feature>
<keyword evidence="4 6" id="KW-1133">Transmembrane helix</keyword>
<keyword evidence="5 6" id="KW-0472">Membrane</keyword>
<feature type="transmembrane region" description="Helical" evidence="6">
    <location>
        <begin position="21"/>
        <end position="41"/>
    </location>
</feature>
<evidence type="ECO:0000256" key="1">
    <source>
        <dbReference type="ARBA" id="ARBA00004651"/>
    </source>
</evidence>
<accession>A0A4Q2RKS4</accession>
<evidence type="ECO:0000313" key="9">
    <source>
        <dbReference type="Proteomes" id="UP000289411"/>
    </source>
</evidence>
<evidence type="ECO:0000256" key="6">
    <source>
        <dbReference type="SAM" id="Phobius"/>
    </source>
</evidence>